<sequence length="74" mass="8550">MQDFLNVDQEKRKKVANAFHSSVQKHDNIKNTEHFAQNSGTLDDIGEKKKRGQKANKSFLYEARVTKKTKNSKN</sequence>
<organism evidence="1 2">
    <name type="scientific">Scutellospora calospora</name>
    <dbReference type="NCBI Taxonomy" id="85575"/>
    <lineage>
        <taxon>Eukaryota</taxon>
        <taxon>Fungi</taxon>
        <taxon>Fungi incertae sedis</taxon>
        <taxon>Mucoromycota</taxon>
        <taxon>Glomeromycotina</taxon>
        <taxon>Glomeromycetes</taxon>
        <taxon>Diversisporales</taxon>
        <taxon>Gigasporaceae</taxon>
        <taxon>Scutellospora</taxon>
    </lineage>
</organism>
<gene>
    <name evidence="1" type="ORF">SCALOS_LOCUS3709</name>
</gene>
<evidence type="ECO:0000313" key="2">
    <source>
        <dbReference type="Proteomes" id="UP000789860"/>
    </source>
</evidence>
<comment type="caution">
    <text evidence="1">The sequence shown here is derived from an EMBL/GenBank/DDBJ whole genome shotgun (WGS) entry which is preliminary data.</text>
</comment>
<accession>A0ACA9L8X1</accession>
<reference evidence="1" key="1">
    <citation type="submission" date="2021-06" db="EMBL/GenBank/DDBJ databases">
        <authorList>
            <person name="Kallberg Y."/>
            <person name="Tangrot J."/>
            <person name="Rosling A."/>
        </authorList>
    </citation>
    <scope>NUCLEOTIDE SEQUENCE</scope>
    <source>
        <strain evidence="1">AU212A</strain>
    </source>
</reference>
<protein>
    <submittedName>
        <fullName evidence="1">6016_t:CDS:1</fullName>
    </submittedName>
</protein>
<keyword evidence="2" id="KW-1185">Reference proteome</keyword>
<proteinExistence type="predicted"/>
<dbReference type="EMBL" id="CAJVPM010004363">
    <property type="protein sequence ID" value="CAG8512223.1"/>
    <property type="molecule type" value="Genomic_DNA"/>
</dbReference>
<evidence type="ECO:0000313" key="1">
    <source>
        <dbReference type="EMBL" id="CAG8512223.1"/>
    </source>
</evidence>
<name>A0ACA9L8X1_9GLOM</name>
<dbReference type="Proteomes" id="UP000789860">
    <property type="component" value="Unassembled WGS sequence"/>
</dbReference>